<keyword evidence="1" id="KW-0812">Transmembrane</keyword>
<evidence type="ECO:0008006" key="4">
    <source>
        <dbReference type="Google" id="ProtNLM"/>
    </source>
</evidence>
<proteinExistence type="predicted"/>
<protein>
    <recommendedName>
        <fullName evidence="4">DUF2269 domain-containing protein</fullName>
    </recommendedName>
</protein>
<dbReference type="Pfam" id="PF10027">
    <property type="entry name" value="DUF2269"/>
    <property type="match status" value="1"/>
</dbReference>
<keyword evidence="1" id="KW-0472">Membrane</keyword>
<dbReference type="AlphaFoldDB" id="A0A1F6TRA2"/>
<keyword evidence="1" id="KW-1133">Transmembrane helix</keyword>
<gene>
    <name evidence="2" type="ORF">A2637_06220</name>
</gene>
<evidence type="ECO:0000256" key="1">
    <source>
        <dbReference type="SAM" id="Phobius"/>
    </source>
</evidence>
<feature type="transmembrane region" description="Helical" evidence="1">
    <location>
        <begin position="132"/>
        <end position="151"/>
    </location>
</feature>
<feature type="transmembrane region" description="Helical" evidence="1">
    <location>
        <begin position="50"/>
        <end position="71"/>
    </location>
</feature>
<evidence type="ECO:0000313" key="2">
    <source>
        <dbReference type="EMBL" id="OGI47688.1"/>
    </source>
</evidence>
<feature type="transmembrane region" description="Helical" evidence="1">
    <location>
        <begin position="83"/>
        <end position="104"/>
    </location>
</feature>
<feature type="transmembrane region" description="Helical" evidence="1">
    <location>
        <begin position="6"/>
        <end position="29"/>
    </location>
</feature>
<dbReference type="EMBL" id="MFSY01000012">
    <property type="protein sequence ID" value="OGI47688.1"/>
    <property type="molecule type" value="Genomic_DNA"/>
</dbReference>
<dbReference type="InterPro" id="IPR018729">
    <property type="entry name" value="DUF2269_transmembrane"/>
</dbReference>
<name>A0A1F6TRA2_9PROT</name>
<organism evidence="2 3">
    <name type="scientific">Candidatus Muproteobacteria bacterium RIFCSPHIGHO2_01_FULL_65_16</name>
    <dbReference type="NCBI Taxonomy" id="1817764"/>
    <lineage>
        <taxon>Bacteria</taxon>
        <taxon>Pseudomonadati</taxon>
        <taxon>Pseudomonadota</taxon>
        <taxon>Candidatus Muproteobacteria</taxon>
    </lineage>
</organism>
<reference evidence="2 3" key="1">
    <citation type="journal article" date="2016" name="Nat. Commun.">
        <title>Thousands of microbial genomes shed light on interconnected biogeochemical processes in an aquifer system.</title>
        <authorList>
            <person name="Anantharaman K."/>
            <person name="Brown C.T."/>
            <person name="Hug L.A."/>
            <person name="Sharon I."/>
            <person name="Castelle C.J."/>
            <person name="Probst A.J."/>
            <person name="Thomas B.C."/>
            <person name="Singh A."/>
            <person name="Wilkins M.J."/>
            <person name="Karaoz U."/>
            <person name="Brodie E.L."/>
            <person name="Williams K.H."/>
            <person name="Hubbard S.S."/>
            <person name="Banfield J.F."/>
        </authorList>
    </citation>
    <scope>NUCLEOTIDE SEQUENCE [LARGE SCALE GENOMIC DNA]</scope>
</reference>
<evidence type="ECO:0000313" key="3">
    <source>
        <dbReference type="Proteomes" id="UP000179360"/>
    </source>
</evidence>
<accession>A0A1F6TRA2</accession>
<dbReference type="Proteomes" id="UP000179360">
    <property type="component" value="Unassembled WGS sequence"/>
</dbReference>
<comment type="caution">
    <text evidence="2">The sequence shown here is derived from an EMBL/GenBank/DDBJ whole genome shotgun (WGS) entry which is preliminary data.</text>
</comment>
<sequence>MTPDYLWLKWLHIISATVLFGTGFGTAFYKWTVDRRGDVRAIAVVMERVVLADWIFTTPAAVIQPVTGIWLASIAGYSLTEGWVPWSLILYAIAAMCWLPVVYLQIRMRDMARVCIARGSPLPPRYHEYARIWFWLGMPAFSALIVVYYLMVFRPTL</sequence>